<feature type="transmembrane region" description="Helical" evidence="1">
    <location>
        <begin position="205"/>
        <end position="232"/>
    </location>
</feature>
<feature type="transmembrane region" description="Helical" evidence="1">
    <location>
        <begin position="172"/>
        <end position="193"/>
    </location>
</feature>
<keyword evidence="1" id="KW-1133">Transmembrane helix</keyword>
<dbReference type="Proteomes" id="UP000053257">
    <property type="component" value="Unassembled WGS sequence"/>
</dbReference>
<dbReference type="EMBL" id="KN840494">
    <property type="protein sequence ID" value="KIP07591.1"/>
    <property type="molecule type" value="Genomic_DNA"/>
</dbReference>
<accession>A0A0C3RZ65</accession>
<dbReference type="PANTHER" id="PTHR40465">
    <property type="entry name" value="CHROMOSOME 1, WHOLE GENOME SHOTGUN SEQUENCE"/>
    <property type="match status" value="1"/>
</dbReference>
<dbReference type="STRING" id="745531.A0A0C3RZ65"/>
<dbReference type="HOGENOM" id="CLU_046025_5_1_1"/>
<feature type="transmembrane region" description="Helical" evidence="1">
    <location>
        <begin position="52"/>
        <end position="73"/>
    </location>
</feature>
<keyword evidence="1" id="KW-0472">Membrane</keyword>
<feature type="transmembrane region" description="Helical" evidence="1">
    <location>
        <begin position="131"/>
        <end position="152"/>
    </location>
</feature>
<keyword evidence="4" id="KW-1185">Reference proteome</keyword>
<keyword evidence="1" id="KW-0812">Transmembrane</keyword>
<protein>
    <recommendedName>
        <fullName evidence="2">DUF6534 domain-containing protein</fullName>
    </recommendedName>
</protein>
<feature type="transmembrane region" description="Helical" evidence="1">
    <location>
        <begin position="99"/>
        <end position="119"/>
    </location>
</feature>
<reference evidence="3 4" key="1">
    <citation type="journal article" date="2014" name="PLoS Genet.">
        <title>Analysis of the Phlebiopsis gigantea genome, transcriptome and secretome provides insight into its pioneer colonization strategies of wood.</title>
        <authorList>
            <person name="Hori C."/>
            <person name="Ishida T."/>
            <person name="Igarashi K."/>
            <person name="Samejima M."/>
            <person name="Suzuki H."/>
            <person name="Master E."/>
            <person name="Ferreira P."/>
            <person name="Ruiz-Duenas F.J."/>
            <person name="Held B."/>
            <person name="Canessa P."/>
            <person name="Larrondo L.F."/>
            <person name="Schmoll M."/>
            <person name="Druzhinina I.S."/>
            <person name="Kubicek C.P."/>
            <person name="Gaskell J.A."/>
            <person name="Kersten P."/>
            <person name="St John F."/>
            <person name="Glasner J."/>
            <person name="Sabat G."/>
            <person name="Splinter BonDurant S."/>
            <person name="Syed K."/>
            <person name="Yadav J."/>
            <person name="Mgbeahuruike A.C."/>
            <person name="Kovalchuk A."/>
            <person name="Asiegbu F.O."/>
            <person name="Lackner G."/>
            <person name="Hoffmeister D."/>
            <person name="Rencoret J."/>
            <person name="Gutierrez A."/>
            <person name="Sun H."/>
            <person name="Lindquist E."/>
            <person name="Barry K."/>
            <person name="Riley R."/>
            <person name="Grigoriev I.V."/>
            <person name="Henrissat B."/>
            <person name="Kues U."/>
            <person name="Berka R.M."/>
            <person name="Martinez A.T."/>
            <person name="Covert S.F."/>
            <person name="Blanchette R.A."/>
            <person name="Cullen D."/>
        </authorList>
    </citation>
    <scope>NUCLEOTIDE SEQUENCE [LARGE SCALE GENOMIC DNA]</scope>
    <source>
        <strain evidence="3 4">11061_1 CR5-6</strain>
    </source>
</reference>
<dbReference type="PANTHER" id="PTHR40465:SF1">
    <property type="entry name" value="DUF6534 DOMAIN-CONTAINING PROTEIN"/>
    <property type="match status" value="1"/>
</dbReference>
<dbReference type="AlphaFoldDB" id="A0A0C3RZ65"/>
<evidence type="ECO:0000259" key="2">
    <source>
        <dbReference type="Pfam" id="PF20152"/>
    </source>
</evidence>
<dbReference type="Pfam" id="PF20152">
    <property type="entry name" value="DUF6534"/>
    <property type="match status" value="1"/>
</dbReference>
<proteinExistence type="predicted"/>
<evidence type="ECO:0000313" key="4">
    <source>
        <dbReference type="Proteomes" id="UP000053257"/>
    </source>
</evidence>
<organism evidence="3 4">
    <name type="scientific">Phlebiopsis gigantea (strain 11061_1 CR5-6)</name>
    <name type="common">White-rot fungus</name>
    <name type="synonym">Peniophora gigantea</name>
    <dbReference type="NCBI Taxonomy" id="745531"/>
    <lineage>
        <taxon>Eukaryota</taxon>
        <taxon>Fungi</taxon>
        <taxon>Dikarya</taxon>
        <taxon>Basidiomycota</taxon>
        <taxon>Agaricomycotina</taxon>
        <taxon>Agaricomycetes</taxon>
        <taxon>Polyporales</taxon>
        <taxon>Phanerochaetaceae</taxon>
        <taxon>Phlebiopsis</taxon>
    </lineage>
</organism>
<dbReference type="InterPro" id="IPR045339">
    <property type="entry name" value="DUF6534"/>
</dbReference>
<name>A0A0C3RZ65_PHLG1</name>
<feature type="domain" description="DUF6534" evidence="2">
    <location>
        <begin position="176"/>
        <end position="264"/>
    </location>
</feature>
<gene>
    <name evidence="3" type="ORF">PHLGIDRAFT_413089</name>
</gene>
<feature type="transmembrane region" description="Helical" evidence="1">
    <location>
        <begin position="23"/>
        <end position="40"/>
    </location>
</feature>
<evidence type="ECO:0000313" key="3">
    <source>
        <dbReference type="EMBL" id="KIP07591.1"/>
    </source>
</evidence>
<dbReference type="OrthoDB" id="3063206at2759"/>
<feature type="transmembrane region" description="Helical" evidence="1">
    <location>
        <begin position="238"/>
        <end position="259"/>
    </location>
</feature>
<evidence type="ECO:0000256" key="1">
    <source>
        <dbReference type="SAM" id="Phobius"/>
    </source>
</evidence>
<sequence>MTNIVAPCSSFMESYGHYLIGELLYMALWGIACSQVFLYFMHYPNDRIWIKLLVMTIWCLDTANILTVTISLFRDLAESESRSPCVITSVLHPPITRDWPWMTALIFFSVQAFYLRRIYKFSSFPTASKACLVASLGIASLWQIVGSILWIVAAVDPLTADEHTLKLLEVTVRASSALVDIFIAGIMTYLLAKQRQDDLIRSNKLLFRLILMSISTGAWTAAAAIVDLALVITGPNMMTFVVVEFPLSGLYVNALLANLNARDYLQRSTLSIQAHELRFHGSMCDSASDVLDLGSESREEVGSES</sequence>